<dbReference type="eggNOG" id="ENOG50313WP">
    <property type="taxonomic scope" value="Bacteria"/>
</dbReference>
<proteinExistence type="predicted"/>
<protein>
    <submittedName>
        <fullName evidence="2">Hypothetical genomic island protein</fullName>
    </submittedName>
</protein>
<feature type="signal peptide" evidence="1">
    <location>
        <begin position="1"/>
        <end position="22"/>
    </location>
</feature>
<dbReference type="KEGG" id="bhe:BH06740"/>
<name>A0A0H3M5F8_BARHE</name>
<feature type="chain" id="PRO_5002615653" evidence="1">
    <location>
        <begin position="23"/>
        <end position="135"/>
    </location>
</feature>
<evidence type="ECO:0000256" key="1">
    <source>
        <dbReference type="SAM" id="SignalP"/>
    </source>
</evidence>
<dbReference type="RefSeq" id="WP_011180594.1">
    <property type="nucleotide sequence ID" value="NC_005956.1"/>
</dbReference>
<organism evidence="2 3">
    <name type="scientific">Bartonella henselae (strain ATCC 49882 / DSM 28221 / CCUG 30454 / Houston 1)</name>
    <name type="common">Rochalimaea henselae</name>
    <dbReference type="NCBI Taxonomy" id="283166"/>
    <lineage>
        <taxon>Bacteria</taxon>
        <taxon>Pseudomonadati</taxon>
        <taxon>Pseudomonadota</taxon>
        <taxon>Alphaproteobacteria</taxon>
        <taxon>Hyphomicrobiales</taxon>
        <taxon>Bartonellaceae</taxon>
        <taxon>Bartonella</taxon>
    </lineage>
</organism>
<dbReference type="PROSITE" id="PS51257">
    <property type="entry name" value="PROKAR_LIPOPROTEIN"/>
    <property type="match status" value="1"/>
</dbReference>
<keyword evidence="1" id="KW-0732">Signal</keyword>
<reference evidence="2 3" key="1">
    <citation type="journal article" date="2004" name="Proc. Natl. Acad. Sci. U.S.A.">
        <title>The louse-borne human pathogen Bartonella quintana is a genomic derivative of the zoonotic agent Bartonella henselae.</title>
        <authorList>
            <person name="Alsmark U.C.M."/>
            <person name="Frank A.C."/>
            <person name="Karlberg E.O."/>
            <person name="Legault B.-A."/>
            <person name="Ardell D.H."/>
            <person name="Canbaeck B."/>
            <person name="Eriksson A.-S."/>
            <person name="Naeslund A.K."/>
            <person name="Handley S.A."/>
            <person name="Huvet M."/>
            <person name="La Scola B."/>
            <person name="Holmberg M."/>
            <person name="Andersson S.G.E."/>
        </authorList>
    </citation>
    <scope>NUCLEOTIDE SEQUENCE [LARGE SCALE GENOMIC DNA]</scope>
    <source>
        <strain evidence="3">ATCC 49882 / DSM 28221 / CCUG 30454 / Houston 1</strain>
    </source>
</reference>
<dbReference type="OrthoDB" id="7923301at2"/>
<keyword evidence="3" id="KW-1185">Reference proteome</keyword>
<dbReference type="PaxDb" id="283166-BH06740"/>
<sequence length="135" mass="15157">MKKTLQLLSCIALLIVAGCNMFDEQLALDMWAKPGADQLEVKKALLECGMPSPYNDSMNSKDLSMNANAAVNMCLVKAGFYHKLFKVGLRDRCHNYNAEDLPICVPGSVIPKRSVERRLKSAYCQKYRNKPECQP</sequence>
<evidence type="ECO:0000313" key="2">
    <source>
        <dbReference type="EMBL" id="CAF27477.1"/>
    </source>
</evidence>
<dbReference type="EMBL" id="BX897699">
    <property type="protein sequence ID" value="CAF27477.1"/>
    <property type="molecule type" value="Genomic_DNA"/>
</dbReference>
<dbReference type="EnsemblBacteria" id="CAF27477">
    <property type="protein sequence ID" value="CAF27477"/>
    <property type="gene ID" value="BH06740"/>
</dbReference>
<dbReference type="AlphaFoldDB" id="A0A0H3M5F8"/>
<dbReference type="Proteomes" id="UP000000421">
    <property type="component" value="Chromosome"/>
</dbReference>
<evidence type="ECO:0000313" key="3">
    <source>
        <dbReference type="Proteomes" id="UP000000421"/>
    </source>
</evidence>
<gene>
    <name evidence="2" type="ordered locus">BH06740</name>
</gene>
<accession>A0A0H3M5F8</accession>